<geneLocation type="chloroplast" evidence="1"/>
<protein>
    <submittedName>
        <fullName evidence="1">Translation initiation factor 1</fullName>
    </submittedName>
</protein>
<keyword evidence="1" id="KW-0648">Protein biosynthesis</keyword>
<keyword evidence="1" id="KW-0934">Plastid</keyword>
<dbReference type="AlphaFoldDB" id="A0A7G9IWR6"/>
<accession>A0A7G9IWR6</accession>
<dbReference type="EMBL" id="MT702983">
    <property type="protein sequence ID" value="QNM39810.1"/>
    <property type="molecule type" value="Genomic_DNA"/>
</dbReference>
<name>A0A7G9IWR6_CITAR</name>
<proteinExistence type="predicted"/>
<gene>
    <name evidence="1" type="primary">infA</name>
</gene>
<keyword evidence="1" id="KW-0150">Chloroplast</keyword>
<dbReference type="RefSeq" id="YP_009988544.1">
    <property type="nucleotide sequence ID" value="NC_052719.1"/>
</dbReference>
<dbReference type="GO" id="GO:0003743">
    <property type="term" value="F:translation initiation factor activity"/>
    <property type="evidence" value="ECO:0007669"/>
    <property type="project" value="UniProtKB-KW"/>
</dbReference>
<reference evidence="1" key="1">
    <citation type="submission" date="2020-07" db="EMBL/GenBank/DDBJ databases">
        <title>Complete Chloroplast Genome of Citrus aurantium.</title>
        <authorList>
            <person name="Li P."/>
            <person name="Lei K."/>
            <person name="Ji L."/>
        </authorList>
    </citation>
    <scope>NUCLEOTIDE SEQUENCE</scope>
</reference>
<organism evidence="1">
    <name type="scientific">Citrus aurantium</name>
    <name type="common">Bitter orange</name>
    <name type="synonym">Citrus vulgaris</name>
    <dbReference type="NCBI Taxonomy" id="43166"/>
    <lineage>
        <taxon>Eukaryota</taxon>
        <taxon>Viridiplantae</taxon>
        <taxon>Streptophyta</taxon>
        <taxon>Embryophyta</taxon>
        <taxon>Tracheophyta</taxon>
        <taxon>Spermatophyta</taxon>
        <taxon>Magnoliopsida</taxon>
        <taxon>eudicotyledons</taxon>
        <taxon>Gunneridae</taxon>
        <taxon>Pentapetalae</taxon>
        <taxon>rosids</taxon>
        <taxon>malvids</taxon>
        <taxon>Sapindales</taxon>
        <taxon>Rutaceae</taxon>
        <taxon>Aurantioideae</taxon>
        <taxon>Citrus</taxon>
    </lineage>
</organism>
<evidence type="ECO:0000313" key="1">
    <source>
        <dbReference type="EMBL" id="QNM39810.1"/>
    </source>
</evidence>
<dbReference type="GeneID" id="62620493"/>
<keyword evidence="1" id="KW-0396">Initiation factor</keyword>
<sequence length="33" mass="3678">MRPVFLHLLPVARGKIEGSRYDSDSTGGYNNNI</sequence>